<keyword evidence="2" id="KW-1133">Transmembrane helix</keyword>
<dbReference type="EMBL" id="CAFBPZ010000025">
    <property type="protein sequence ID" value="CAB5037021.1"/>
    <property type="molecule type" value="Genomic_DNA"/>
</dbReference>
<feature type="compositionally biased region" description="Low complexity" evidence="1">
    <location>
        <begin position="144"/>
        <end position="156"/>
    </location>
</feature>
<protein>
    <submittedName>
        <fullName evidence="3">Unannotated protein</fullName>
    </submittedName>
</protein>
<feature type="transmembrane region" description="Helical" evidence="2">
    <location>
        <begin position="109"/>
        <end position="130"/>
    </location>
</feature>
<feature type="transmembrane region" description="Helical" evidence="2">
    <location>
        <begin position="20"/>
        <end position="41"/>
    </location>
</feature>
<name>A0A6J7F169_9ZZZZ</name>
<keyword evidence="2" id="KW-0472">Membrane</keyword>
<feature type="region of interest" description="Disordered" evidence="1">
    <location>
        <begin position="137"/>
        <end position="162"/>
    </location>
</feature>
<feature type="transmembrane region" description="Helical" evidence="2">
    <location>
        <begin position="82"/>
        <end position="103"/>
    </location>
</feature>
<evidence type="ECO:0000313" key="3">
    <source>
        <dbReference type="EMBL" id="CAB4889407.1"/>
    </source>
</evidence>
<dbReference type="AlphaFoldDB" id="A0A6J7F169"/>
<evidence type="ECO:0000256" key="2">
    <source>
        <dbReference type="SAM" id="Phobius"/>
    </source>
</evidence>
<evidence type="ECO:0000313" key="4">
    <source>
        <dbReference type="EMBL" id="CAB5037021.1"/>
    </source>
</evidence>
<evidence type="ECO:0000256" key="1">
    <source>
        <dbReference type="SAM" id="MobiDB-lite"/>
    </source>
</evidence>
<organism evidence="3">
    <name type="scientific">freshwater metagenome</name>
    <dbReference type="NCBI Taxonomy" id="449393"/>
    <lineage>
        <taxon>unclassified sequences</taxon>
        <taxon>metagenomes</taxon>
        <taxon>ecological metagenomes</taxon>
    </lineage>
</organism>
<feature type="transmembrane region" description="Helical" evidence="2">
    <location>
        <begin position="47"/>
        <end position="70"/>
    </location>
</feature>
<sequence>MSMSLSEAPFVLPSVVFRPLRLAVACAVLAGLAIALAFMAGATSFGVFFSLGLALGLVNALLVGLSVSAITAKDHPLKGKMLLNSATRLLVITLIALVVAFFFRPYGFGVLFGLAVFQVVLVLSTVLPVYKKLRKGDWDDSVPADASESADRASSAGPTDAE</sequence>
<reference evidence="3" key="1">
    <citation type="submission" date="2020-05" db="EMBL/GenBank/DDBJ databases">
        <authorList>
            <person name="Chiriac C."/>
            <person name="Salcher M."/>
            <person name="Ghai R."/>
            <person name="Kavagutti S V."/>
        </authorList>
    </citation>
    <scope>NUCLEOTIDE SEQUENCE</scope>
</reference>
<accession>A0A6J7F169</accession>
<dbReference type="EMBL" id="CAFBMC010000006">
    <property type="protein sequence ID" value="CAB4889407.1"/>
    <property type="molecule type" value="Genomic_DNA"/>
</dbReference>
<keyword evidence="2" id="KW-0812">Transmembrane</keyword>
<gene>
    <name evidence="3" type="ORF">UFOPK3495_00230</name>
    <name evidence="4" type="ORF">UFOPK4237_00560</name>
</gene>
<proteinExistence type="predicted"/>